<evidence type="ECO:0000256" key="3">
    <source>
        <dbReference type="ARBA" id="ARBA00022989"/>
    </source>
</evidence>
<dbReference type="OrthoDB" id="5977743at2759"/>
<keyword evidence="3 6" id="KW-1133">Transmembrane helix</keyword>
<keyword evidence="4 6" id="KW-0472">Membrane</keyword>
<dbReference type="Proteomes" id="UP000807306">
    <property type="component" value="Unassembled WGS sequence"/>
</dbReference>
<dbReference type="GO" id="GO:0016020">
    <property type="term" value="C:membrane"/>
    <property type="evidence" value="ECO:0007669"/>
    <property type="project" value="UniProtKB-SubCell"/>
</dbReference>
<dbReference type="InterPro" id="IPR004843">
    <property type="entry name" value="Calcineurin-like_PHP"/>
</dbReference>
<dbReference type="GO" id="GO:0005783">
    <property type="term" value="C:endoplasmic reticulum"/>
    <property type="evidence" value="ECO:0007669"/>
    <property type="project" value="TreeGrafter"/>
</dbReference>
<dbReference type="SUPFAM" id="SSF56300">
    <property type="entry name" value="Metallo-dependent phosphatases"/>
    <property type="match status" value="1"/>
</dbReference>
<organism evidence="8 9">
    <name type="scientific">Crepidotus variabilis</name>
    <dbReference type="NCBI Taxonomy" id="179855"/>
    <lineage>
        <taxon>Eukaryota</taxon>
        <taxon>Fungi</taxon>
        <taxon>Dikarya</taxon>
        <taxon>Basidiomycota</taxon>
        <taxon>Agaricomycotina</taxon>
        <taxon>Agaricomycetes</taxon>
        <taxon>Agaricomycetidae</taxon>
        <taxon>Agaricales</taxon>
        <taxon>Agaricineae</taxon>
        <taxon>Crepidotaceae</taxon>
        <taxon>Crepidotus</taxon>
    </lineage>
</organism>
<evidence type="ECO:0000256" key="6">
    <source>
        <dbReference type="SAM" id="Phobius"/>
    </source>
</evidence>
<keyword evidence="9" id="KW-1185">Reference proteome</keyword>
<comment type="subcellular location">
    <subcellularLocation>
        <location evidence="1">Membrane</location>
        <topology evidence="1">Multi-pass membrane protein</topology>
    </subcellularLocation>
</comment>
<dbReference type="Gene3D" id="3.60.21.10">
    <property type="match status" value="1"/>
</dbReference>
<evidence type="ECO:0000256" key="2">
    <source>
        <dbReference type="ARBA" id="ARBA00022692"/>
    </source>
</evidence>
<dbReference type="GO" id="GO:0016787">
    <property type="term" value="F:hydrolase activity"/>
    <property type="evidence" value="ECO:0007669"/>
    <property type="project" value="InterPro"/>
</dbReference>
<evidence type="ECO:0000256" key="5">
    <source>
        <dbReference type="SAM" id="MobiDB-lite"/>
    </source>
</evidence>
<sequence>MAIQPRKRLPVHILRIIWILLVIYYERVAFHVSVHSCEWPDDLLPESLNSAGQPRPEHILLVADPQILDAYSYPRRSPILSSLTKLIVDLNMKKNWDAALRKSPDAVVFLGDMMDGGRRDIPTEQYEGLATRFAGIFQFPQDLPVYFIPGNHDIGIGTPRTFKQSPQAYQRYVKQFGQPNQIVSIANHSLVLFDAPSHVREDSQRHGQRKKFEDWIPIPGGSYEFAERFGKVPHHDPIILFTHIPFYRPDGKSCGPLRERGSLRPGAGDGYQNTIEKDSSIRLLENIKPVAIFSGDDHDYCEYVHHFDLGNGIPRITTEISVKSFSMTMGVRRPGFQLLSLAPAQLRDPKKPTYADEPCLLPDQIQVYLQRYLVFLVLSLLSVAILNFDLNFSRGSRAQQYAVLPDLEESKEEGVASDDEAAPSFSSYALPTPTTSSDRPPRSRGWLIPPTNPRIASSTPSKLTRSVRSFWPGNLHAHSRRRRSWAGRVLRDIRDIAIPSLCLFILLNWWVMTW</sequence>
<accession>A0A9P6EBX1</accession>
<evidence type="ECO:0000313" key="9">
    <source>
        <dbReference type="Proteomes" id="UP000807306"/>
    </source>
</evidence>
<evidence type="ECO:0000313" key="8">
    <source>
        <dbReference type="EMBL" id="KAF9526601.1"/>
    </source>
</evidence>
<evidence type="ECO:0000256" key="4">
    <source>
        <dbReference type="ARBA" id="ARBA00023136"/>
    </source>
</evidence>
<feature type="compositionally biased region" description="Acidic residues" evidence="5">
    <location>
        <begin position="412"/>
        <end position="421"/>
    </location>
</feature>
<dbReference type="AlphaFoldDB" id="A0A9P6EBX1"/>
<keyword evidence="2 6" id="KW-0812">Transmembrane</keyword>
<dbReference type="EMBL" id="MU157869">
    <property type="protein sequence ID" value="KAF9526601.1"/>
    <property type="molecule type" value="Genomic_DNA"/>
</dbReference>
<gene>
    <name evidence="8" type="ORF">CPB83DRAFT_857464</name>
</gene>
<feature type="domain" description="Calcineurin-like phosphoesterase" evidence="7">
    <location>
        <begin position="96"/>
        <end position="300"/>
    </location>
</feature>
<dbReference type="PANTHER" id="PTHR13315">
    <property type="entry name" value="METALLO PHOSPHOESTERASE RELATED"/>
    <property type="match status" value="1"/>
</dbReference>
<name>A0A9P6EBX1_9AGAR</name>
<evidence type="ECO:0000259" key="7">
    <source>
        <dbReference type="Pfam" id="PF00149"/>
    </source>
</evidence>
<evidence type="ECO:0000256" key="1">
    <source>
        <dbReference type="ARBA" id="ARBA00004141"/>
    </source>
</evidence>
<dbReference type="PANTHER" id="PTHR13315:SF4">
    <property type="entry name" value="METALLOPHOSPHOESTERASE, ISOFORM E"/>
    <property type="match status" value="1"/>
</dbReference>
<reference evidence="8" key="1">
    <citation type="submission" date="2020-11" db="EMBL/GenBank/DDBJ databases">
        <authorList>
            <consortium name="DOE Joint Genome Institute"/>
            <person name="Ahrendt S."/>
            <person name="Riley R."/>
            <person name="Andreopoulos W."/>
            <person name="Labutti K."/>
            <person name="Pangilinan J."/>
            <person name="Ruiz-Duenas F.J."/>
            <person name="Barrasa J.M."/>
            <person name="Sanchez-Garcia M."/>
            <person name="Camarero S."/>
            <person name="Miyauchi S."/>
            <person name="Serrano A."/>
            <person name="Linde D."/>
            <person name="Babiker R."/>
            <person name="Drula E."/>
            <person name="Ayuso-Fernandez I."/>
            <person name="Pacheco R."/>
            <person name="Padilla G."/>
            <person name="Ferreira P."/>
            <person name="Barriuso J."/>
            <person name="Kellner H."/>
            <person name="Castanera R."/>
            <person name="Alfaro M."/>
            <person name="Ramirez L."/>
            <person name="Pisabarro A.G."/>
            <person name="Kuo A."/>
            <person name="Tritt A."/>
            <person name="Lipzen A."/>
            <person name="He G."/>
            <person name="Yan M."/>
            <person name="Ng V."/>
            <person name="Cullen D."/>
            <person name="Martin F."/>
            <person name="Rosso M.-N."/>
            <person name="Henrissat B."/>
            <person name="Hibbett D."/>
            <person name="Martinez A.T."/>
            <person name="Grigoriev I.V."/>
        </authorList>
    </citation>
    <scope>NUCLEOTIDE SEQUENCE</scope>
    <source>
        <strain evidence="8">CBS 506.95</strain>
    </source>
</reference>
<proteinExistence type="predicted"/>
<protein>
    <submittedName>
        <fullName evidence="8">Metallo-dependent phosphatase-like protein</fullName>
    </submittedName>
</protein>
<dbReference type="GO" id="GO:0006506">
    <property type="term" value="P:GPI anchor biosynthetic process"/>
    <property type="evidence" value="ECO:0007669"/>
    <property type="project" value="InterPro"/>
</dbReference>
<dbReference type="InterPro" id="IPR029052">
    <property type="entry name" value="Metallo-depent_PP-like"/>
</dbReference>
<dbReference type="InterPro" id="IPR033308">
    <property type="entry name" value="PGAP5/Cdc1/Ted1"/>
</dbReference>
<feature type="region of interest" description="Disordered" evidence="5">
    <location>
        <begin position="412"/>
        <end position="461"/>
    </location>
</feature>
<feature type="transmembrane region" description="Helical" evidence="6">
    <location>
        <begin position="493"/>
        <end position="511"/>
    </location>
</feature>
<feature type="transmembrane region" description="Helical" evidence="6">
    <location>
        <begin position="372"/>
        <end position="390"/>
    </location>
</feature>
<dbReference type="Pfam" id="PF00149">
    <property type="entry name" value="Metallophos"/>
    <property type="match status" value="1"/>
</dbReference>
<comment type="caution">
    <text evidence="8">The sequence shown here is derived from an EMBL/GenBank/DDBJ whole genome shotgun (WGS) entry which is preliminary data.</text>
</comment>